<evidence type="ECO:0000256" key="4">
    <source>
        <dbReference type="PROSITE-ProRule" id="PRU00146"/>
    </source>
</evidence>
<name>A0A9W8JHX8_9AGAR</name>
<feature type="region of interest" description="Disordered" evidence="5">
    <location>
        <begin position="604"/>
        <end position="730"/>
    </location>
</feature>
<dbReference type="PROSITE" id="PS01359">
    <property type="entry name" value="ZF_PHD_1"/>
    <property type="match status" value="1"/>
</dbReference>
<evidence type="ECO:0000313" key="7">
    <source>
        <dbReference type="EMBL" id="KAJ2931165.1"/>
    </source>
</evidence>
<evidence type="ECO:0000256" key="2">
    <source>
        <dbReference type="ARBA" id="ARBA00022771"/>
    </source>
</evidence>
<feature type="region of interest" description="Disordered" evidence="5">
    <location>
        <begin position="362"/>
        <end position="517"/>
    </location>
</feature>
<dbReference type="CDD" id="cd15522">
    <property type="entry name" value="PHD_TAF3"/>
    <property type="match status" value="1"/>
</dbReference>
<feature type="compositionally biased region" description="Basic and acidic residues" evidence="5">
    <location>
        <begin position="391"/>
        <end position="402"/>
    </location>
</feature>
<accession>A0A9W8JHX8</accession>
<feature type="compositionally biased region" description="Basic residues" evidence="5">
    <location>
        <begin position="380"/>
        <end position="390"/>
    </location>
</feature>
<dbReference type="Pfam" id="PF00628">
    <property type="entry name" value="PHD"/>
    <property type="match status" value="1"/>
</dbReference>
<feature type="non-terminal residue" evidence="7">
    <location>
        <position position="1"/>
    </location>
</feature>
<feature type="region of interest" description="Disordered" evidence="5">
    <location>
        <begin position="316"/>
        <end position="343"/>
    </location>
</feature>
<feature type="region of interest" description="Disordered" evidence="5">
    <location>
        <begin position="120"/>
        <end position="190"/>
    </location>
</feature>
<feature type="compositionally biased region" description="Basic and acidic residues" evidence="5">
    <location>
        <begin position="1"/>
        <end position="14"/>
    </location>
</feature>
<comment type="caution">
    <text evidence="7">The sequence shown here is derived from an EMBL/GenBank/DDBJ whole genome shotgun (WGS) entry which is preliminary data.</text>
</comment>
<feature type="compositionally biased region" description="Pro residues" evidence="5">
    <location>
        <begin position="133"/>
        <end position="143"/>
    </location>
</feature>
<evidence type="ECO:0000313" key="8">
    <source>
        <dbReference type="Proteomes" id="UP001140091"/>
    </source>
</evidence>
<dbReference type="InterPro" id="IPR011011">
    <property type="entry name" value="Znf_FYVE_PHD"/>
</dbReference>
<dbReference type="InterPro" id="IPR001965">
    <property type="entry name" value="Znf_PHD"/>
</dbReference>
<reference evidence="7" key="1">
    <citation type="submission" date="2022-06" db="EMBL/GenBank/DDBJ databases">
        <title>Genome Sequence of Candolleomyces eurysporus.</title>
        <authorList>
            <person name="Buettner E."/>
        </authorList>
    </citation>
    <scope>NUCLEOTIDE SEQUENCE</scope>
    <source>
        <strain evidence="7">VTCC 930004</strain>
    </source>
</reference>
<feature type="compositionally biased region" description="Polar residues" evidence="5">
    <location>
        <begin position="469"/>
        <end position="481"/>
    </location>
</feature>
<dbReference type="GO" id="GO:0045944">
    <property type="term" value="P:positive regulation of transcription by RNA polymerase II"/>
    <property type="evidence" value="ECO:0007669"/>
    <property type="project" value="TreeGrafter"/>
</dbReference>
<feature type="domain" description="PHD-type" evidence="6">
    <location>
        <begin position="552"/>
        <end position="604"/>
    </location>
</feature>
<dbReference type="PANTHER" id="PTHR46452:SF1">
    <property type="entry name" value="TRANSCRIPTION INITIATION FACTOR TFIID SUBUNIT 3"/>
    <property type="match status" value="1"/>
</dbReference>
<feature type="region of interest" description="Disordered" evidence="5">
    <location>
        <begin position="1"/>
        <end position="44"/>
    </location>
</feature>
<dbReference type="PANTHER" id="PTHR46452">
    <property type="entry name" value="TRANSCRIPTION INITIATION FACTOR TFIID SUBUNIT 3"/>
    <property type="match status" value="1"/>
</dbReference>
<organism evidence="7 8">
    <name type="scientific">Candolleomyces eurysporus</name>
    <dbReference type="NCBI Taxonomy" id="2828524"/>
    <lineage>
        <taxon>Eukaryota</taxon>
        <taxon>Fungi</taxon>
        <taxon>Dikarya</taxon>
        <taxon>Basidiomycota</taxon>
        <taxon>Agaricomycotina</taxon>
        <taxon>Agaricomycetes</taxon>
        <taxon>Agaricomycetidae</taxon>
        <taxon>Agaricales</taxon>
        <taxon>Agaricineae</taxon>
        <taxon>Psathyrellaceae</taxon>
        <taxon>Candolleomyces</taxon>
    </lineage>
</organism>
<dbReference type="PROSITE" id="PS50016">
    <property type="entry name" value="ZF_PHD_2"/>
    <property type="match status" value="1"/>
</dbReference>
<dbReference type="InterPro" id="IPR019786">
    <property type="entry name" value="Zinc_finger_PHD-type_CS"/>
</dbReference>
<dbReference type="EMBL" id="JANBPK010000810">
    <property type="protein sequence ID" value="KAJ2931165.1"/>
    <property type="molecule type" value="Genomic_DNA"/>
</dbReference>
<keyword evidence="2 4" id="KW-0863">Zinc-finger</keyword>
<dbReference type="SUPFAM" id="SSF57903">
    <property type="entry name" value="FYVE/PHD zinc finger"/>
    <property type="match status" value="1"/>
</dbReference>
<keyword evidence="3" id="KW-0862">Zinc</keyword>
<keyword evidence="8" id="KW-1185">Reference proteome</keyword>
<keyword evidence="1" id="KW-0479">Metal-binding</keyword>
<feature type="compositionally biased region" description="Basic and acidic residues" evidence="5">
    <location>
        <begin position="425"/>
        <end position="454"/>
    </location>
</feature>
<dbReference type="GO" id="GO:0008270">
    <property type="term" value="F:zinc ion binding"/>
    <property type="evidence" value="ECO:0007669"/>
    <property type="project" value="UniProtKB-KW"/>
</dbReference>
<dbReference type="InterPro" id="IPR013083">
    <property type="entry name" value="Znf_RING/FYVE/PHD"/>
</dbReference>
<dbReference type="Proteomes" id="UP001140091">
    <property type="component" value="Unassembled WGS sequence"/>
</dbReference>
<evidence type="ECO:0000256" key="3">
    <source>
        <dbReference type="ARBA" id="ARBA00022833"/>
    </source>
</evidence>
<dbReference type="AlphaFoldDB" id="A0A9W8JHX8"/>
<dbReference type="OrthoDB" id="436852at2759"/>
<sequence length="730" mass="81856">MADNRLDEARDLGRADSWPSGSDAGSSSQYKHPEGLLPAFSSTQYTHLPTPQRVTYTTIEAFSDSHSGASPMKEIHEHPLKFINPFVSRTASSRQISFATPINNYDTPHTSRINLESSILNTPPTLKLGPQAPSSPPEAPPPTSTLSSPFMAKATTSDRNKRTLPNPGSSQPQDIFSPVNPGESQNSATSQSALANFVLPGGEMERIRQAERENVLAFTREAEARRPDYLKRAKHDSNAMDEDGERPVGIMETPIKGRRLKLFQETSEESFEESLMAGGYGRYRTADWVRQPQPISFPAGIAGASNIIQKLEAVEEVPEQPPTEKELKKRKRLEAFRSNRSEGSLRSKLYPVELEGKGRVLLDIPNEMPVVPPSPDPSPSKRRNTRRKKKSVEISSKDKRTALEQATAFAGEDTTDKPNWPDAEFPWRLRTEERAEAAKAEEEERLKWIERFLDAESDEEDEPAPTPSQSDSDSGSRNIQNLPPPRMGRGKMVPLLSHPEDPRKAYQKKRTTFPTDPGDALAALLAKRSVRALSYRQMRRQREMNEDNEDLEELCICRGTDDGRELVQCDDCRTWYHLACIGIRDITELGREEDPWFCRRCMTRSRSPSSEPEVMRMSEPTFAPTDEAPRERSSDATLYHPSLQDSPNWMPPSRIPKTPTRGHGHLGPLAWPDPSSKHAPTTPKGQNHRVKVHTQHTPGSYEGFRVIHEDTPFDPNSTPSRDELDVGGKT</sequence>
<feature type="compositionally biased region" description="Basic and acidic residues" evidence="5">
    <location>
        <begin position="720"/>
        <end position="730"/>
    </location>
</feature>
<gene>
    <name evidence="7" type="ORF">H1R20_g5899</name>
</gene>
<evidence type="ECO:0000256" key="5">
    <source>
        <dbReference type="SAM" id="MobiDB-lite"/>
    </source>
</evidence>
<proteinExistence type="predicted"/>
<dbReference type="InterPro" id="IPR019787">
    <property type="entry name" value="Znf_PHD-finger"/>
</dbReference>
<evidence type="ECO:0000259" key="6">
    <source>
        <dbReference type="PROSITE" id="PS50016"/>
    </source>
</evidence>
<feature type="compositionally biased region" description="Low complexity" evidence="5">
    <location>
        <begin position="15"/>
        <end position="28"/>
    </location>
</feature>
<protein>
    <recommendedName>
        <fullName evidence="6">PHD-type domain-containing protein</fullName>
    </recommendedName>
</protein>
<feature type="compositionally biased region" description="Basic and acidic residues" evidence="5">
    <location>
        <begin position="322"/>
        <end position="343"/>
    </location>
</feature>
<evidence type="ECO:0000256" key="1">
    <source>
        <dbReference type="ARBA" id="ARBA00022723"/>
    </source>
</evidence>
<dbReference type="Gene3D" id="3.30.40.10">
    <property type="entry name" value="Zinc/RING finger domain, C3HC4 (zinc finger)"/>
    <property type="match status" value="1"/>
</dbReference>
<dbReference type="SMART" id="SM00249">
    <property type="entry name" value="PHD"/>
    <property type="match status" value="1"/>
</dbReference>
<dbReference type="GO" id="GO:0005669">
    <property type="term" value="C:transcription factor TFIID complex"/>
    <property type="evidence" value="ECO:0007669"/>
    <property type="project" value="TreeGrafter"/>
</dbReference>